<evidence type="ECO:0000256" key="6">
    <source>
        <dbReference type="ARBA" id="ARBA00013068"/>
    </source>
</evidence>
<evidence type="ECO:0000256" key="1">
    <source>
        <dbReference type="ARBA" id="ARBA00000441"/>
    </source>
</evidence>
<dbReference type="InterPro" id="IPR006411">
    <property type="entry name" value="Fruct_bisP_bact"/>
</dbReference>
<feature type="signal peptide" evidence="11">
    <location>
        <begin position="1"/>
        <end position="16"/>
    </location>
</feature>
<accession>A0A1Z5JUI7</accession>
<comment type="caution">
    <text evidence="12">The sequence shown here is derived from an EMBL/GenBank/DDBJ whole genome shotgun (WGS) entry which is preliminary data.</text>
</comment>
<dbReference type="PANTHER" id="PTHR30559">
    <property type="entry name" value="FRUCTOSE-BISPHOSPHATE ALDOLASE CLASS 2"/>
    <property type="match status" value="1"/>
</dbReference>
<evidence type="ECO:0000313" key="13">
    <source>
        <dbReference type="Proteomes" id="UP000198406"/>
    </source>
</evidence>
<organism evidence="12 13">
    <name type="scientific">Fistulifera solaris</name>
    <name type="common">Oleaginous diatom</name>
    <dbReference type="NCBI Taxonomy" id="1519565"/>
    <lineage>
        <taxon>Eukaryota</taxon>
        <taxon>Sar</taxon>
        <taxon>Stramenopiles</taxon>
        <taxon>Ochrophyta</taxon>
        <taxon>Bacillariophyta</taxon>
        <taxon>Bacillariophyceae</taxon>
        <taxon>Bacillariophycidae</taxon>
        <taxon>Naviculales</taxon>
        <taxon>Naviculaceae</taxon>
        <taxon>Fistulifera</taxon>
    </lineage>
</organism>
<comment type="catalytic activity">
    <reaction evidence="1">
        <text>beta-D-fructose 1,6-bisphosphate = D-glyceraldehyde 3-phosphate + dihydroxyacetone phosphate</text>
        <dbReference type="Rhea" id="RHEA:14729"/>
        <dbReference type="ChEBI" id="CHEBI:32966"/>
        <dbReference type="ChEBI" id="CHEBI:57642"/>
        <dbReference type="ChEBI" id="CHEBI:59776"/>
        <dbReference type="EC" id="4.1.2.13"/>
    </reaction>
</comment>
<dbReference type="Pfam" id="PF01116">
    <property type="entry name" value="F_bP_aldolase"/>
    <property type="match status" value="1"/>
</dbReference>
<dbReference type="GO" id="GO:0004332">
    <property type="term" value="F:fructose-bisphosphate aldolase activity"/>
    <property type="evidence" value="ECO:0007669"/>
    <property type="project" value="UniProtKB-EC"/>
</dbReference>
<proteinExistence type="inferred from homology"/>
<dbReference type="InParanoid" id="A0A1Z5JUI7"/>
<dbReference type="GO" id="GO:0005829">
    <property type="term" value="C:cytosol"/>
    <property type="evidence" value="ECO:0007669"/>
    <property type="project" value="TreeGrafter"/>
</dbReference>
<dbReference type="Gene3D" id="3.20.20.70">
    <property type="entry name" value="Aldolase class I"/>
    <property type="match status" value="1"/>
</dbReference>
<dbReference type="NCBIfam" id="TIGR01520">
    <property type="entry name" value="FruBisAldo_II_A"/>
    <property type="match status" value="1"/>
</dbReference>
<keyword evidence="7" id="KW-0479">Metal-binding</keyword>
<dbReference type="CDD" id="cd00946">
    <property type="entry name" value="FBP_aldolase_IIA"/>
    <property type="match status" value="1"/>
</dbReference>
<evidence type="ECO:0000256" key="7">
    <source>
        <dbReference type="ARBA" id="ARBA00022723"/>
    </source>
</evidence>
<feature type="chain" id="PRO_5011989490" description="fructose-bisphosphate aldolase" evidence="11">
    <location>
        <begin position="17"/>
        <end position="435"/>
    </location>
</feature>
<dbReference type="OrthoDB" id="35652at2759"/>
<reference evidence="12 13" key="1">
    <citation type="journal article" date="2015" name="Plant Cell">
        <title>Oil accumulation by the oleaginous diatom Fistulifera solaris as revealed by the genome and transcriptome.</title>
        <authorList>
            <person name="Tanaka T."/>
            <person name="Maeda Y."/>
            <person name="Veluchamy A."/>
            <person name="Tanaka M."/>
            <person name="Abida H."/>
            <person name="Marechal E."/>
            <person name="Bowler C."/>
            <person name="Muto M."/>
            <person name="Sunaga Y."/>
            <person name="Tanaka M."/>
            <person name="Yoshino T."/>
            <person name="Taniguchi T."/>
            <person name="Fukuda Y."/>
            <person name="Nemoto M."/>
            <person name="Matsumoto M."/>
            <person name="Wong P.S."/>
            <person name="Aburatani S."/>
            <person name="Fujibuchi W."/>
        </authorList>
    </citation>
    <scope>NUCLEOTIDE SEQUENCE [LARGE SCALE GENOMIC DNA]</scope>
    <source>
        <strain evidence="12 13">JPCC DA0580</strain>
    </source>
</reference>
<evidence type="ECO:0000256" key="11">
    <source>
        <dbReference type="SAM" id="SignalP"/>
    </source>
</evidence>
<dbReference type="UniPathway" id="UPA00109">
    <property type="reaction ID" value="UER00183"/>
</dbReference>
<keyword evidence="10 12" id="KW-0456">Lyase</keyword>
<dbReference type="EC" id="4.1.2.13" evidence="6"/>
<comment type="pathway">
    <text evidence="4">Carbohydrate degradation; glycolysis; D-glyceraldehyde 3-phosphate and glycerone phosphate from D-glucose: step 4/4.</text>
</comment>
<dbReference type="InterPro" id="IPR000771">
    <property type="entry name" value="FBA_II"/>
</dbReference>
<dbReference type="GO" id="GO:0006094">
    <property type="term" value="P:gluconeogenesis"/>
    <property type="evidence" value="ECO:0007669"/>
    <property type="project" value="TreeGrafter"/>
</dbReference>
<evidence type="ECO:0000256" key="2">
    <source>
        <dbReference type="ARBA" id="ARBA00001947"/>
    </source>
</evidence>
<dbReference type="NCBIfam" id="NF006628">
    <property type="entry name" value="PRK09197.1"/>
    <property type="match status" value="1"/>
</dbReference>
<evidence type="ECO:0000256" key="10">
    <source>
        <dbReference type="ARBA" id="ARBA00023239"/>
    </source>
</evidence>
<dbReference type="GO" id="GO:0008270">
    <property type="term" value="F:zinc ion binding"/>
    <property type="evidence" value="ECO:0007669"/>
    <property type="project" value="InterPro"/>
</dbReference>
<dbReference type="InterPro" id="IPR013785">
    <property type="entry name" value="Aldolase_TIM"/>
</dbReference>
<evidence type="ECO:0000313" key="12">
    <source>
        <dbReference type="EMBL" id="GAX17714.1"/>
    </source>
</evidence>
<comment type="similarity">
    <text evidence="5">Belongs to the class II fructose-bisphosphate aldolase family.</text>
</comment>
<dbReference type="EMBL" id="BDSP01000120">
    <property type="protein sequence ID" value="GAX17714.1"/>
    <property type="molecule type" value="Genomic_DNA"/>
</dbReference>
<dbReference type="PROSITE" id="PS00806">
    <property type="entry name" value="ALDOLASE_CLASS_II_2"/>
    <property type="match status" value="1"/>
</dbReference>
<evidence type="ECO:0000256" key="4">
    <source>
        <dbReference type="ARBA" id="ARBA00004714"/>
    </source>
</evidence>
<comment type="function">
    <text evidence="3">Catalyzes the aldol condensation of dihydroxyacetone phosphate (DHAP or glycerone-phosphate) with glyceraldehyde 3-phosphate (G3P) to form fructose 1,6-bisphosphate (FBP) in gluconeogenesis and the reverse reaction in glycolysis.</text>
</comment>
<dbReference type="FunFam" id="3.20.20.70:FF:000013">
    <property type="entry name" value="Class II fructose-bisphosphate aldolase"/>
    <property type="match status" value="1"/>
</dbReference>
<keyword evidence="13" id="KW-1185">Reference proteome</keyword>
<evidence type="ECO:0000256" key="3">
    <source>
        <dbReference type="ARBA" id="ARBA00002181"/>
    </source>
</evidence>
<dbReference type="PROSITE" id="PS00602">
    <property type="entry name" value="ALDOLASE_CLASS_II_1"/>
    <property type="match status" value="1"/>
</dbReference>
<dbReference type="NCBIfam" id="TIGR00167">
    <property type="entry name" value="cbbA"/>
    <property type="match status" value="1"/>
</dbReference>
<name>A0A1Z5JUI7_FISSO</name>
<evidence type="ECO:0000256" key="8">
    <source>
        <dbReference type="ARBA" id="ARBA00022833"/>
    </source>
</evidence>
<evidence type="ECO:0000256" key="5">
    <source>
        <dbReference type="ARBA" id="ARBA00005812"/>
    </source>
</evidence>
<dbReference type="Proteomes" id="UP000198406">
    <property type="component" value="Unassembled WGS sequence"/>
</dbReference>
<protein>
    <recommendedName>
        <fullName evidence="6">fructose-bisphosphate aldolase</fullName>
        <ecNumber evidence="6">4.1.2.13</ecNumber>
    </recommendedName>
</protein>
<keyword evidence="11" id="KW-0732">Signal</keyword>
<evidence type="ECO:0000256" key="9">
    <source>
        <dbReference type="ARBA" id="ARBA00023152"/>
    </source>
</evidence>
<dbReference type="AlphaFoldDB" id="A0A1Z5JUI7"/>
<keyword evidence="8" id="KW-0862">Zinc</keyword>
<dbReference type="PANTHER" id="PTHR30559:SF0">
    <property type="entry name" value="FRUCTOSE-BISPHOSPHATE ALDOLASE"/>
    <property type="match status" value="1"/>
</dbReference>
<dbReference type="SUPFAM" id="SSF51569">
    <property type="entry name" value="Aldolase"/>
    <property type="match status" value="1"/>
</dbReference>
<comment type="cofactor">
    <cofactor evidence="2">
        <name>Zn(2+)</name>
        <dbReference type="ChEBI" id="CHEBI:29105"/>
    </cofactor>
</comment>
<keyword evidence="9" id="KW-0324">Glycolysis</keyword>
<gene>
    <name evidence="12" type="ORF">FisN_10Lh410</name>
</gene>
<sequence>MKLTFVFALLAASAQAFAPQRAARISPLTQQFEGRTSAELGTPCEDECALESFPNLPESVHPGVLSGKAMMDLLNHAKENGYAIPAVNCVTSSSINACLEAARKNDSPIIIQLSSGGSQFYGGKGLDNSNYRAAIAGAVSAAFHTRTMAEQYGVPVILHTDHCAKKLLPWVDGLLSASERYFKTHGEPLFSSHMIDLSEEPIEENIEICQEYLKRMSKLGMLLEMELGITGGEEDGVDNSDRPIDELYSKPEEIYQVYEALTPISDMFSVAAAFGNVHGVYSPGNVKLEPKILDRAQTYISEKLGDKAPADKKPVMFVFHGGSGSDVSDIQEAIGYGVIKMNIDTDTQWSYWEGIKNFEEKYHDYLQSQIGNPDGPDKPNKKYYDPRECLRAAEVNTVKRLEMSFGDLKCKNILGLGEVSDAKNILGPRRGGLPV</sequence>
<dbReference type="GO" id="GO:0006096">
    <property type="term" value="P:glycolytic process"/>
    <property type="evidence" value="ECO:0007669"/>
    <property type="project" value="UniProtKB-UniPathway"/>
</dbReference>